<evidence type="ECO:0000256" key="4">
    <source>
        <dbReference type="ARBA" id="ARBA00048128"/>
    </source>
</evidence>
<accession>A0A5N6KTN5</accession>
<dbReference type="EC" id="2.7.7.9" evidence="1"/>
<protein>
    <recommendedName>
        <fullName evidence="1">UTP--glucose-1-phosphate uridylyltransferase</fullName>
        <ecNumber evidence="1">2.7.7.9</ecNumber>
    </recommendedName>
</protein>
<reference evidence="5 6" key="1">
    <citation type="submission" date="2019-06" db="EMBL/GenBank/DDBJ databases">
        <title>A chromosomal-level reference genome of Carpinus fangiana (Coryloideae, Betulaceae).</title>
        <authorList>
            <person name="Yang X."/>
            <person name="Wang Z."/>
            <person name="Zhang L."/>
            <person name="Hao G."/>
            <person name="Liu J."/>
            <person name="Yang Y."/>
        </authorList>
    </citation>
    <scope>NUCLEOTIDE SEQUENCE [LARGE SCALE GENOMIC DNA]</scope>
    <source>
        <strain evidence="5">Cfa_2016G</strain>
        <tissue evidence="5">Leaf</tissue>
    </source>
</reference>
<dbReference type="InterPro" id="IPR016267">
    <property type="entry name" value="UDPGP_trans"/>
</dbReference>
<keyword evidence="3" id="KW-0548">Nucleotidyltransferase</keyword>
<keyword evidence="6" id="KW-1185">Reference proteome</keyword>
<dbReference type="OrthoDB" id="932129at2759"/>
<dbReference type="EMBL" id="VIBQ01000012">
    <property type="protein sequence ID" value="KAB8343106.1"/>
    <property type="molecule type" value="Genomic_DNA"/>
</dbReference>
<evidence type="ECO:0000313" key="5">
    <source>
        <dbReference type="EMBL" id="KAB8343106.1"/>
    </source>
</evidence>
<dbReference type="AlphaFoldDB" id="A0A5N6KTN5"/>
<dbReference type="GO" id="GO:0003983">
    <property type="term" value="F:UTP:glucose-1-phosphate uridylyltransferase activity"/>
    <property type="evidence" value="ECO:0007669"/>
    <property type="project" value="UniProtKB-EC"/>
</dbReference>
<gene>
    <name evidence="5" type="ORF">FH972_022699</name>
</gene>
<dbReference type="PANTHER" id="PTHR43511">
    <property type="match status" value="1"/>
</dbReference>
<evidence type="ECO:0000313" key="6">
    <source>
        <dbReference type="Proteomes" id="UP000327013"/>
    </source>
</evidence>
<dbReference type="SUPFAM" id="SSF51161">
    <property type="entry name" value="Trimeric LpxA-like enzymes"/>
    <property type="match status" value="1"/>
</dbReference>
<organism evidence="5 6">
    <name type="scientific">Carpinus fangiana</name>
    <dbReference type="NCBI Taxonomy" id="176857"/>
    <lineage>
        <taxon>Eukaryota</taxon>
        <taxon>Viridiplantae</taxon>
        <taxon>Streptophyta</taxon>
        <taxon>Embryophyta</taxon>
        <taxon>Tracheophyta</taxon>
        <taxon>Spermatophyta</taxon>
        <taxon>Magnoliopsida</taxon>
        <taxon>eudicotyledons</taxon>
        <taxon>Gunneridae</taxon>
        <taxon>Pentapetalae</taxon>
        <taxon>rosids</taxon>
        <taxon>fabids</taxon>
        <taxon>Fagales</taxon>
        <taxon>Betulaceae</taxon>
        <taxon>Carpinus</taxon>
    </lineage>
</organism>
<keyword evidence="2" id="KW-0808">Transferase</keyword>
<sequence length="237" mass="26503">MPELLEINSLMRIARDQAFENTSTSVAASQMRNALNNLSDTVKDPQEKKTEMDNFFALFRRYLNDRAKGNAIEWSRIAPPKPEQVVNYSDLPNSEAVEHLGKLASDLYTLKHGQLMIDPSRFGPAPLIKLGTDFKKVSSFLSRIPSIPKIVELDHLTITGKLEAAGALEGIRAVAGDGVDYWAPHICSRQPIGIFEGTVYSTRAHDARFTTRYNLEIRSSSAPPPRRLTKLRRSRAP</sequence>
<evidence type="ECO:0000256" key="3">
    <source>
        <dbReference type="ARBA" id="ARBA00022695"/>
    </source>
</evidence>
<dbReference type="InterPro" id="IPR002618">
    <property type="entry name" value="UDPGP_fam"/>
</dbReference>
<comment type="caution">
    <text evidence="5">The sequence shown here is derived from an EMBL/GenBank/DDBJ whole genome shotgun (WGS) entry which is preliminary data.</text>
</comment>
<dbReference type="Proteomes" id="UP000327013">
    <property type="component" value="Unassembled WGS sequence"/>
</dbReference>
<dbReference type="Gene3D" id="2.160.10.10">
    <property type="entry name" value="Hexapeptide repeat proteins"/>
    <property type="match status" value="1"/>
</dbReference>
<dbReference type="InterPro" id="IPR011004">
    <property type="entry name" value="Trimer_LpxA-like_sf"/>
</dbReference>
<comment type="catalytic activity">
    <reaction evidence="4">
        <text>alpha-D-glucose 1-phosphate + UTP + H(+) = UDP-alpha-D-glucose + diphosphate</text>
        <dbReference type="Rhea" id="RHEA:19889"/>
        <dbReference type="ChEBI" id="CHEBI:15378"/>
        <dbReference type="ChEBI" id="CHEBI:33019"/>
        <dbReference type="ChEBI" id="CHEBI:46398"/>
        <dbReference type="ChEBI" id="CHEBI:58601"/>
        <dbReference type="ChEBI" id="CHEBI:58885"/>
        <dbReference type="EC" id="2.7.7.9"/>
    </reaction>
</comment>
<proteinExistence type="predicted"/>
<evidence type="ECO:0000256" key="2">
    <source>
        <dbReference type="ARBA" id="ARBA00022679"/>
    </source>
</evidence>
<evidence type="ECO:0000256" key="1">
    <source>
        <dbReference type="ARBA" id="ARBA00012415"/>
    </source>
</evidence>
<dbReference type="Pfam" id="PF01704">
    <property type="entry name" value="UDPGP"/>
    <property type="match status" value="1"/>
</dbReference>
<dbReference type="GO" id="GO:0006011">
    <property type="term" value="P:UDP-alpha-D-glucose metabolic process"/>
    <property type="evidence" value="ECO:0007669"/>
    <property type="project" value="InterPro"/>
</dbReference>
<name>A0A5N6KTN5_9ROSI</name>